<dbReference type="InterPro" id="IPR044946">
    <property type="entry name" value="Restrct_endonuc_typeI_TRD_sf"/>
</dbReference>
<dbReference type="GO" id="GO:0004519">
    <property type="term" value="F:endonuclease activity"/>
    <property type="evidence" value="ECO:0007669"/>
    <property type="project" value="UniProtKB-KW"/>
</dbReference>
<keyword evidence="2" id="KW-0680">Restriction system</keyword>
<name>A0A9P3ZYZ3_BACOV</name>
<reference evidence="5 6" key="1">
    <citation type="journal article" date="2019" name="Nat. Med.">
        <title>A library of human gut bacterial isolates paired with longitudinal multiomics data enables mechanistic microbiome research.</title>
        <authorList>
            <person name="Poyet M."/>
            <person name="Groussin M."/>
            <person name="Gibbons S.M."/>
            <person name="Avila-Pacheco J."/>
            <person name="Jiang X."/>
            <person name="Kearney S.M."/>
            <person name="Perrotta A.R."/>
            <person name="Berdy B."/>
            <person name="Zhao S."/>
            <person name="Lieberman T.D."/>
            <person name="Swanson P.K."/>
            <person name="Smith M."/>
            <person name="Roesemann S."/>
            <person name="Alexander J.E."/>
            <person name="Rich S.A."/>
            <person name="Livny J."/>
            <person name="Vlamakis H."/>
            <person name="Clish C."/>
            <person name="Bullock K."/>
            <person name="Deik A."/>
            <person name="Scott J."/>
            <person name="Pierce K.A."/>
            <person name="Xavier R.J."/>
            <person name="Alm E.J."/>
        </authorList>
    </citation>
    <scope>NUCLEOTIDE SEQUENCE [LARGE SCALE GENOMIC DNA]</scope>
    <source>
        <strain evidence="5 6">BIOML-A160</strain>
    </source>
</reference>
<evidence type="ECO:0000256" key="2">
    <source>
        <dbReference type="ARBA" id="ARBA00022747"/>
    </source>
</evidence>
<dbReference type="Pfam" id="PF01420">
    <property type="entry name" value="Methylase_S"/>
    <property type="match status" value="2"/>
</dbReference>
<dbReference type="Gene3D" id="3.90.220.20">
    <property type="entry name" value="DNA methylase specificity domains"/>
    <property type="match status" value="2"/>
</dbReference>
<keyword evidence="3" id="KW-0238">DNA-binding</keyword>
<evidence type="ECO:0000313" key="5">
    <source>
        <dbReference type="EMBL" id="KAA3929382.1"/>
    </source>
</evidence>
<keyword evidence="5" id="KW-0540">Nuclease</keyword>
<comment type="similarity">
    <text evidence="1">Belongs to the type-I restriction system S methylase family.</text>
</comment>
<dbReference type="SUPFAM" id="SSF116734">
    <property type="entry name" value="DNA methylase specificity domain"/>
    <property type="match status" value="2"/>
</dbReference>
<sequence length="444" mass="50359">MVLPNSLSSYYEKFLATGEVKCIDEEIPFEIPSSWEWTRIGNIFNHTSGKQQSSSNKNGGTPQKFITTSNLYWGYFVLDNVKVMDFTEEEIKNSSATKGDLLVCEGGAGYGRSAIWNEDYDICLQNHVHRLRPLVDETCEYVYYFIYLQKESNNLASVGTAMPGLSANRLKHLLVPLPPIAEQNRITKKLKEVFPVVEKYNKVQDELNLLNSSLNAIIKKSILQEAIQGKLVPQIAEEGTAQELLEQIQQEKSQLIKEGKLKKSALSDSVIYKGDDNKYYERINGQTVEIELPLEYPNSWILLRLKDVCQLTDGEKRNGKGICLDAKYLRSKSSASIVEKGKFVYAGDNIILVDGENSGEVFPVPQNGYMGSTFKQLWLSSVMWKPYILAFILFYKDELRNSKRGAAIPHLNKELFYNLPIGIPPLAEQQRIACQINNLFQLIK</sequence>
<dbReference type="GO" id="GO:0003677">
    <property type="term" value="F:DNA binding"/>
    <property type="evidence" value="ECO:0007669"/>
    <property type="project" value="UniProtKB-KW"/>
</dbReference>
<gene>
    <name evidence="5" type="ORF">F3F25_08585</name>
</gene>
<evidence type="ECO:0000256" key="1">
    <source>
        <dbReference type="ARBA" id="ARBA00010923"/>
    </source>
</evidence>
<keyword evidence="5" id="KW-0255">Endonuclease</keyword>
<keyword evidence="5" id="KW-0378">Hydrolase</keyword>
<dbReference type="GO" id="GO:0009307">
    <property type="term" value="P:DNA restriction-modification system"/>
    <property type="evidence" value="ECO:0007669"/>
    <property type="project" value="UniProtKB-KW"/>
</dbReference>
<evidence type="ECO:0000259" key="4">
    <source>
        <dbReference type="Pfam" id="PF01420"/>
    </source>
</evidence>
<evidence type="ECO:0000313" key="6">
    <source>
        <dbReference type="Proteomes" id="UP000365824"/>
    </source>
</evidence>
<organism evidence="5 6">
    <name type="scientific">Bacteroides ovatus</name>
    <dbReference type="NCBI Taxonomy" id="28116"/>
    <lineage>
        <taxon>Bacteria</taxon>
        <taxon>Pseudomonadati</taxon>
        <taxon>Bacteroidota</taxon>
        <taxon>Bacteroidia</taxon>
        <taxon>Bacteroidales</taxon>
        <taxon>Bacteroidaceae</taxon>
        <taxon>Bacteroides</taxon>
    </lineage>
</organism>
<evidence type="ECO:0000256" key="3">
    <source>
        <dbReference type="ARBA" id="ARBA00023125"/>
    </source>
</evidence>
<comment type="caution">
    <text evidence="5">The sequence shown here is derived from an EMBL/GenBank/DDBJ whole genome shotgun (WGS) entry which is preliminary data.</text>
</comment>
<accession>A0A9P3ZYZ3</accession>
<dbReference type="EMBL" id="VWLB01000011">
    <property type="protein sequence ID" value="KAA3929382.1"/>
    <property type="molecule type" value="Genomic_DNA"/>
</dbReference>
<dbReference type="Proteomes" id="UP000365824">
    <property type="component" value="Unassembled WGS sequence"/>
</dbReference>
<dbReference type="PANTHER" id="PTHR43140:SF1">
    <property type="entry name" value="TYPE I RESTRICTION ENZYME ECOKI SPECIFICITY SUBUNIT"/>
    <property type="match status" value="1"/>
</dbReference>
<dbReference type="InterPro" id="IPR051212">
    <property type="entry name" value="Type-I_RE_S_subunit"/>
</dbReference>
<dbReference type="AlphaFoldDB" id="A0A9P3ZYZ3"/>
<dbReference type="InterPro" id="IPR000055">
    <property type="entry name" value="Restrct_endonuc_typeI_TRD"/>
</dbReference>
<feature type="domain" description="Type I restriction modification DNA specificity" evidence="4">
    <location>
        <begin position="299"/>
        <end position="441"/>
    </location>
</feature>
<dbReference type="RefSeq" id="WP_120141389.1">
    <property type="nucleotide sequence ID" value="NZ_JANUMI010000001.1"/>
</dbReference>
<proteinExistence type="inferred from homology"/>
<dbReference type="PANTHER" id="PTHR43140">
    <property type="entry name" value="TYPE-1 RESTRICTION ENZYME ECOKI SPECIFICITY PROTEIN"/>
    <property type="match status" value="1"/>
</dbReference>
<protein>
    <submittedName>
        <fullName evidence="5">Restriction endonuclease subunit S</fullName>
    </submittedName>
</protein>
<feature type="domain" description="Type I restriction modification DNA specificity" evidence="4">
    <location>
        <begin position="32"/>
        <end position="195"/>
    </location>
</feature>